<name>A0AA38YR25_VITRO</name>
<sequence length="368" mass="42227">MKNTMWRKFKSHFTRAGGSRKGGVDSLCTKSNVNEEYMEAFRTKSYIEIHSKVQGQLMNELSSSSSSFPFYIHLSDYLLEPCQETLANMIQTFNLHHLLIDYFQASLEACKSCEILLLRIHQTRANYQIIKRVIKLTKRLHDGEYYTTEQYETIFRELAKFSQLTNPLMAAGPVQFHDIHESCKTLLPKLVSKSKKTRRRAKFRRLCKRVAGFSLIISYSAVAVALVVLAIHSIVGIVIAPGLMGCFVGAVRNRYVFARRGLGTCFLERLGAQLDAAAKGVYILVNDFDTMSRLVSRLYDEVEHSKAIVDMCVRNGKSEMLMEVVKEFHVHDSFFLEQLEELEDHIYLCLLTINRSRMHVIQEISDSE</sequence>
<evidence type="ECO:0000256" key="6">
    <source>
        <dbReference type="SAM" id="Phobius"/>
    </source>
</evidence>
<dbReference type="PANTHER" id="PTHR31113">
    <property type="entry name" value="UPF0496 PROTEIN 3-RELATED"/>
    <property type="match status" value="1"/>
</dbReference>
<dbReference type="Pfam" id="PF05055">
    <property type="entry name" value="DUF677"/>
    <property type="match status" value="1"/>
</dbReference>
<comment type="similarity">
    <text evidence="2">Belongs to the UPF0496 family.</text>
</comment>
<dbReference type="PANTHER" id="PTHR31113:SF20">
    <property type="entry name" value="UPF0496 PROTEIN 2-RELATED"/>
    <property type="match status" value="1"/>
</dbReference>
<dbReference type="Proteomes" id="UP001168098">
    <property type="component" value="Unassembled WGS sequence"/>
</dbReference>
<evidence type="ECO:0000256" key="1">
    <source>
        <dbReference type="ARBA" id="ARBA00004370"/>
    </source>
</evidence>
<dbReference type="GO" id="GO:0016020">
    <property type="term" value="C:membrane"/>
    <property type="evidence" value="ECO:0007669"/>
    <property type="project" value="UniProtKB-SubCell"/>
</dbReference>
<evidence type="ECO:0000313" key="7">
    <source>
        <dbReference type="EMBL" id="KAJ9675090.1"/>
    </source>
</evidence>
<evidence type="ECO:0000313" key="8">
    <source>
        <dbReference type="Proteomes" id="UP001168098"/>
    </source>
</evidence>
<feature type="transmembrane region" description="Helical" evidence="6">
    <location>
        <begin position="206"/>
        <end position="228"/>
    </location>
</feature>
<keyword evidence="4 6" id="KW-1133">Transmembrane helix</keyword>
<accession>A0AA38YR25</accession>
<reference evidence="7 8" key="1">
    <citation type="journal article" date="2023" name="BMC Biotechnol.">
        <title>Vitis rotundifolia cv Carlos genome sequencing.</title>
        <authorList>
            <person name="Huff M."/>
            <person name="Hulse-Kemp A."/>
            <person name="Scheffler B."/>
            <person name="Youngblood R."/>
            <person name="Simpson S."/>
            <person name="Babiker E."/>
            <person name="Staton M."/>
        </authorList>
    </citation>
    <scope>NUCLEOTIDE SEQUENCE [LARGE SCALE GENOMIC DNA]</scope>
    <source>
        <tissue evidence="7">Leaf</tissue>
    </source>
</reference>
<protein>
    <submittedName>
        <fullName evidence="7">Uncharacterized protein</fullName>
    </submittedName>
</protein>
<evidence type="ECO:0000256" key="4">
    <source>
        <dbReference type="ARBA" id="ARBA00022989"/>
    </source>
</evidence>
<keyword evidence="5 6" id="KW-0472">Membrane</keyword>
<dbReference type="EMBL" id="JARBHA010000018">
    <property type="protein sequence ID" value="KAJ9675090.1"/>
    <property type="molecule type" value="Genomic_DNA"/>
</dbReference>
<organism evidence="7 8">
    <name type="scientific">Vitis rotundifolia</name>
    <name type="common">Muscadine grape</name>
    <dbReference type="NCBI Taxonomy" id="103349"/>
    <lineage>
        <taxon>Eukaryota</taxon>
        <taxon>Viridiplantae</taxon>
        <taxon>Streptophyta</taxon>
        <taxon>Embryophyta</taxon>
        <taxon>Tracheophyta</taxon>
        <taxon>Spermatophyta</taxon>
        <taxon>Magnoliopsida</taxon>
        <taxon>eudicotyledons</taxon>
        <taxon>Gunneridae</taxon>
        <taxon>Pentapetalae</taxon>
        <taxon>rosids</taxon>
        <taxon>Vitales</taxon>
        <taxon>Vitaceae</taxon>
        <taxon>Viteae</taxon>
        <taxon>Vitis</taxon>
    </lineage>
</organism>
<evidence type="ECO:0000256" key="3">
    <source>
        <dbReference type="ARBA" id="ARBA00022692"/>
    </source>
</evidence>
<evidence type="ECO:0000256" key="2">
    <source>
        <dbReference type="ARBA" id="ARBA00009074"/>
    </source>
</evidence>
<keyword evidence="8" id="KW-1185">Reference proteome</keyword>
<gene>
    <name evidence="7" type="ORF">PVL29_024154</name>
</gene>
<feature type="transmembrane region" description="Helical" evidence="6">
    <location>
        <begin position="234"/>
        <end position="251"/>
    </location>
</feature>
<proteinExistence type="inferred from homology"/>
<dbReference type="AlphaFoldDB" id="A0AA38YR25"/>
<keyword evidence="3 6" id="KW-0812">Transmembrane</keyword>
<comment type="subcellular location">
    <subcellularLocation>
        <location evidence="1">Membrane</location>
    </subcellularLocation>
</comment>
<dbReference type="InterPro" id="IPR007749">
    <property type="entry name" value="DUF677"/>
</dbReference>
<comment type="caution">
    <text evidence="7">The sequence shown here is derived from an EMBL/GenBank/DDBJ whole genome shotgun (WGS) entry which is preliminary data.</text>
</comment>
<evidence type="ECO:0000256" key="5">
    <source>
        <dbReference type="ARBA" id="ARBA00023136"/>
    </source>
</evidence>